<organism evidence="4 5">
    <name type="scientific">Sakesphorus luctuosus</name>
    <dbReference type="NCBI Taxonomy" id="419690"/>
    <lineage>
        <taxon>Eukaryota</taxon>
        <taxon>Metazoa</taxon>
        <taxon>Chordata</taxon>
        <taxon>Craniata</taxon>
        <taxon>Vertebrata</taxon>
        <taxon>Euteleostomi</taxon>
        <taxon>Archelosauria</taxon>
        <taxon>Archosauria</taxon>
        <taxon>Dinosauria</taxon>
        <taxon>Saurischia</taxon>
        <taxon>Theropoda</taxon>
        <taxon>Coelurosauria</taxon>
        <taxon>Aves</taxon>
        <taxon>Neognathae</taxon>
        <taxon>Neoaves</taxon>
        <taxon>Telluraves</taxon>
        <taxon>Australaves</taxon>
        <taxon>Passeriformes</taxon>
        <taxon>Thamnophilidae</taxon>
        <taxon>Sakesphorus</taxon>
    </lineage>
</organism>
<dbReference type="Proteomes" id="UP000558958">
    <property type="component" value="Unassembled WGS sequence"/>
</dbReference>
<feature type="region of interest" description="Disordered" evidence="2">
    <location>
        <begin position="51"/>
        <end position="70"/>
    </location>
</feature>
<comment type="subcellular location">
    <subcellularLocation>
        <location evidence="1">Membrane</location>
        <topology evidence="1">Multi-pass membrane protein</topology>
    </subcellularLocation>
</comment>
<dbReference type="EMBL" id="VWZD01023764">
    <property type="protein sequence ID" value="NXG12798.1"/>
    <property type="molecule type" value="Genomic_DNA"/>
</dbReference>
<gene>
    <name evidence="4" type="primary">Slc16a13</name>
    <name evidence="4" type="ORF">SAKLUC_R15800</name>
</gene>
<keyword evidence="3" id="KW-0812">Transmembrane</keyword>
<dbReference type="SUPFAM" id="SSF103473">
    <property type="entry name" value="MFS general substrate transporter"/>
    <property type="match status" value="1"/>
</dbReference>
<evidence type="ECO:0000313" key="4">
    <source>
        <dbReference type="EMBL" id="NXG12798.1"/>
    </source>
</evidence>
<evidence type="ECO:0000256" key="1">
    <source>
        <dbReference type="ARBA" id="ARBA00004141"/>
    </source>
</evidence>
<dbReference type="PANTHER" id="PTHR11360:SF19">
    <property type="entry name" value="MONOCARBOXYLATE TRANSPORTER 13"/>
    <property type="match status" value="1"/>
</dbReference>
<dbReference type="PANTHER" id="PTHR11360">
    <property type="entry name" value="MONOCARBOXYLATE TRANSPORTER"/>
    <property type="match status" value="1"/>
</dbReference>
<evidence type="ECO:0000313" key="5">
    <source>
        <dbReference type="Proteomes" id="UP000558958"/>
    </source>
</evidence>
<proteinExistence type="predicted"/>
<dbReference type="InterPro" id="IPR036259">
    <property type="entry name" value="MFS_trans_sf"/>
</dbReference>
<feature type="non-terminal residue" evidence="4">
    <location>
        <position position="1"/>
    </location>
</feature>
<sequence length="104" mass="10712">LAVSGATVSGLALGPLMPLALDTYGWRGALLLLAAVSFNLVAASALLRPPRPVPDPPAVPPSLPPPPSPRAPLAQLLRHGPFLRYAAAFALLDAGYYVPFVHGA</sequence>
<feature type="non-terminal residue" evidence="4">
    <location>
        <position position="104"/>
    </location>
</feature>
<dbReference type="AlphaFoldDB" id="A0A7K8ZBG3"/>
<keyword evidence="3" id="KW-1133">Transmembrane helix</keyword>
<feature type="transmembrane region" description="Helical" evidence="3">
    <location>
        <begin position="24"/>
        <end position="47"/>
    </location>
</feature>
<dbReference type="Gene3D" id="1.20.1250.20">
    <property type="entry name" value="MFS general substrate transporter like domains"/>
    <property type="match status" value="1"/>
</dbReference>
<name>A0A7K8ZBG3_9PASS</name>
<keyword evidence="5" id="KW-1185">Reference proteome</keyword>
<reference evidence="4 5" key="1">
    <citation type="submission" date="2019-09" db="EMBL/GenBank/DDBJ databases">
        <title>Bird 10,000 Genomes (B10K) Project - Family phase.</title>
        <authorList>
            <person name="Zhang G."/>
        </authorList>
    </citation>
    <scope>NUCLEOTIDE SEQUENCE [LARGE SCALE GENOMIC DNA]</scope>
    <source>
        <strain evidence="4">B10K-DU-001-06</strain>
        <tissue evidence="4">Muscle</tissue>
    </source>
</reference>
<dbReference type="GO" id="GO:0016020">
    <property type="term" value="C:membrane"/>
    <property type="evidence" value="ECO:0007669"/>
    <property type="project" value="UniProtKB-SubCell"/>
</dbReference>
<protein>
    <submittedName>
        <fullName evidence="4">MOT13 protein</fullName>
    </submittedName>
</protein>
<accession>A0A7K8ZBG3</accession>
<keyword evidence="3" id="KW-0472">Membrane</keyword>
<dbReference type="InterPro" id="IPR050327">
    <property type="entry name" value="Proton-linked_MCT"/>
</dbReference>
<comment type="caution">
    <text evidence="4">The sequence shown here is derived from an EMBL/GenBank/DDBJ whole genome shotgun (WGS) entry which is preliminary data.</text>
</comment>
<evidence type="ECO:0000256" key="3">
    <source>
        <dbReference type="SAM" id="Phobius"/>
    </source>
</evidence>
<dbReference type="GO" id="GO:0008028">
    <property type="term" value="F:monocarboxylic acid transmembrane transporter activity"/>
    <property type="evidence" value="ECO:0007669"/>
    <property type="project" value="TreeGrafter"/>
</dbReference>
<evidence type="ECO:0000256" key="2">
    <source>
        <dbReference type="SAM" id="MobiDB-lite"/>
    </source>
</evidence>